<feature type="coiled-coil region" evidence="12">
    <location>
        <begin position="1902"/>
        <end position="1965"/>
    </location>
</feature>
<evidence type="ECO:0000256" key="11">
    <source>
        <dbReference type="ARBA" id="ARBA00032010"/>
    </source>
</evidence>
<keyword evidence="12" id="KW-0175">Coiled coil</keyword>
<protein>
    <recommendedName>
        <fullName evidence="4">Mediator of RNA polymerase II transcription subunit 12</fullName>
    </recommendedName>
    <alternativeName>
        <fullName evidence="11">Mediator complex subunit 12</fullName>
    </alternativeName>
</protein>
<evidence type="ECO:0000256" key="1">
    <source>
        <dbReference type="ARBA" id="ARBA00004123"/>
    </source>
</evidence>
<proteinExistence type="inferred from homology"/>
<feature type="transmembrane region" description="Helical" evidence="14">
    <location>
        <begin position="2045"/>
        <end position="2067"/>
    </location>
</feature>
<evidence type="ECO:0000256" key="12">
    <source>
        <dbReference type="SAM" id="Coils"/>
    </source>
</evidence>
<evidence type="ECO:0000256" key="3">
    <source>
        <dbReference type="ARBA" id="ARBA00011629"/>
    </source>
</evidence>
<keyword evidence="5" id="KW-0678">Repressor</keyword>
<dbReference type="Pfam" id="PF25326">
    <property type="entry name" value="ARM_SRB8"/>
    <property type="match status" value="1"/>
</dbReference>
<dbReference type="GO" id="GO:0006357">
    <property type="term" value="P:regulation of transcription by RNA polymerase II"/>
    <property type="evidence" value="ECO:0007669"/>
    <property type="project" value="InterPro"/>
</dbReference>
<comment type="function">
    <text evidence="10">Component of the SRB8-11 complex. The SRB8-11 complex is a regulatory module of the Mediator complex which is itself involved in regulation of basal and activated RNA polymerase II-dependent transcription. The SRB8-11 complex may be involved in the transcriptional repression of a subset of genes regulated by Mediator. It may inhibit the association of the Mediator complex with RNA polymerase II to form the holoenzyme complex.</text>
</comment>
<dbReference type="GO" id="GO:0003712">
    <property type="term" value="F:transcription coregulator activity"/>
    <property type="evidence" value="ECO:0007669"/>
    <property type="project" value="InterPro"/>
</dbReference>
<dbReference type="PANTHER" id="PTHR46567:SF1">
    <property type="entry name" value="MEDIATOR OF RNA POLYMERASE II TRANSCRIPTION SUBUNIT 12"/>
    <property type="match status" value="1"/>
</dbReference>
<evidence type="ECO:0000259" key="15">
    <source>
        <dbReference type="SMART" id="SM01281"/>
    </source>
</evidence>
<keyword evidence="6" id="KW-0805">Transcription regulation</keyword>
<evidence type="ECO:0000256" key="8">
    <source>
        <dbReference type="ARBA" id="ARBA00023163"/>
    </source>
</evidence>
<feature type="region of interest" description="Disordered" evidence="13">
    <location>
        <begin position="1429"/>
        <end position="1462"/>
    </location>
</feature>
<dbReference type="SMART" id="SM01281">
    <property type="entry name" value="Med12"/>
    <property type="match status" value="1"/>
</dbReference>
<reference evidence="16 17" key="1">
    <citation type="submission" date="2019-11" db="EMBL/GenBank/DDBJ databases">
        <title>Venturia inaequalis Genome Resource.</title>
        <authorList>
            <person name="Lichtner F.J."/>
        </authorList>
    </citation>
    <scope>NUCLEOTIDE SEQUENCE [LARGE SCALE GENOMIC DNA]</scope>
    <source>
        <strain evidence="16">Bline_iso_100314</strain>
    </source>
</reference>
<evidence type="ECO:0000256" key="7">
    <source>
        <dbReference type="ARBA" id="ARBA00023159"/>
    </source>
</evidence>
<name>A0A8H3UU81_VENIN</name>
<dbReference type="PANTHER" id="PTHR46567">
    <property type="entry name" value="MEDIATOR OF RNA POLYMERASE II TRANSCRIPTION SUBUNIT 12"/>
    <property type="match status" value="1"/>
</dbReference>
<organism evidence="16 17">
    <name type="scientific">Venturia inaequalis</name>
    <name type="common">Apple scab fungus</name>
    <dbReference type="NCBI Taxonomy" id="5025"/>
    <lineage>
        <taxon>Eukaryota</taxon>
        <taxon>Fungi</taxon>
        <taxon>Dikarya</taxon>
        <taxon>Ascomycota</taxon>
        <taxon>Pezizomycotina</taxon>
        <taxon>Dothideomycetes</taxon>
        <taxon>Pleosporomycetidae</taxon>
        <taxon>Venturiales</taxon>
        <taxon>Venturiaceae</taxon>
        <taxon>Venturia</taxon>
    </lineage>
</organism>
<dbReference type="Proteomes" id="UP000433883">
    <property type="component" value="Unassembled WGS sequence"/>
</dbReference>
<evidence type="ECO:0000313" key="17">
    <source>
        <dbReference type="Proteomes" id="UP000433883"/>
    </source>
</evidence>
<dbReference type="Pfam" id="PF09497">
    <property type="entry name" value="Med12"/>
    <property type="match status" value="1"/>
</dbReference>
<feature type="region of interest" description="Disordered" evidence="13">
    <location>
        <begin position="2082"/>
        <end position="2112"/>
    </location>
</feature>
<evidence type="ECO:0000256" key="6">
    <source>
        <dbReference type="ARBA" id="ARBA00023015"/>
    </source>
</evidence>
<evidence type="ECO:0000256" key="9">
    <source>
        <dbReference type="ARBA" id="ARBA00023242"/>
    </source>
</evidence>
<feature type="compositionally biased region" description="Polar residues" evidence="13">
    <location>
        <begin position="45"/>
        <end position="78"/>
    </location>
</feature>
<keyword evidence="8" id="KW-0804">Transcription</keyword>
<feature type="region of interest" description="Disordered" evidence="13">
    <location>
        <begin position="1"/>
        <end position="129"/>
    </location>
</feature>
<accession>A0A8H3UU81</accession>
<keyword evidence="14" id="KW-1133">Transmembrane helix</keyword>
<dbReference type="InterPro" id="IPR057344">
    <property type="entry name" value="ARM_SRB8"/>
</dbReference>
<evidence type="ECO:0000256" key="13">
    <source>
        <dbReference type="SAM" id="MobiDB-lite"/>
    </source>
</evidence>
<keyword evidence="14" id="KW-0812">Transmembrane</keyword>
<keyword evidence="9" id="KW-0539">Nucleus</keyword>
<feature type="transmembrane region" description="Helical" evidence="14">
    <location>
        <begin position="2014"/>
        <end position="2033"/>
    </location>
</feature>
<evidence type="ECO:0000313" key="16">
    <source>
        <dbReference type="EMBL" id="KAE9975426.1"/>
    </source>
</evidence>
<dbReference type="GO" id="GO:0016592">
    <property type="term" value="C:mediator complex"/>
    <property type="evidence" value="ECO:0007669"/>
    <property type="project" value="InterPro"/>
</dbReference>
<comment type="subunit">
    <text evidence="3">Component of the SRB8-11 complex, which itself associates with the Mediator complex.</text>
</comment>
<comment type="caution">
    <text evidence="16">The sequence shown here is derived from an EMBL/GenBank/DDBJ whole genome shotgun (WGS) entry which is preliminary data.</text>
</comment>
<comment type="similarity">
    <text evidence="2">Belongs to the Mediator complex subunit 12 family.</text>
</comment>
<evidence type="ECO:0000256" key="14">
    <source>
        <dbReference type="SAM" id="Phobius"/>
    </source>
</evidence>
<evidence type="ECO:0000256" key="2">
    <source>
        <dbReference type="ARBA" id="ARBA00010289"/>
    </source>
</evidence>
<sequence length="2341" mass="259297">MTSNPTLGIQPPQQRAPPNATHHSRTSSQASRGTVGSARNPGLSVASSGGQRGVGTSDNGSGRPSPATSNIDSPNRSANGARGGRQPNTTEAYHPHGTASERQPVAQIGFPPRPGLNAPQREQPPSSAVIGPIITSKSTVKSASFEPPTASLLYPGGKPADYHPWTDNHIEDNLTEQTVKSGFLNKPPVTNETNTARPGLWQFFKNKPGLNTLSSLFVTVLEKRQALGRLIGPSTFKPPPRVVLTTTKRDAWLAELANPAFPLRRLNRTIPYGINGKILLEQCLGKEIPTARAVWLTKCIGSNELRGLKRKVVTGAPGISGELKWIREWTMHVEQFVDATINSCGGESWKEKMQYVLRLVFHLFSEQLLDQEHYLDWILSAFETSNAERMPMWLVHIQLYWNFLVTNRKRGRRLAEGLCAHLDAGLATEDNDLLLPARQRMELLVANLAVSHRGCLILPKTWNRYERVLQSIAKRSSNSAVREALRAIAKRNNRLSKPSWEQESKSPSSSRRQAFAALDAVGLDFSVNHTASNLSDLFDSAQDIVPILLQWSSTIYRHGPHRMYVAARVLRRLKAMGVDLEMGVLEFLTSLPKTCAIDESKIARVVAELVRSRHFAVGRLLQSMIARDLVSGSDQDSPHAQRLIQLVLGIPTHDLPRHVVDLRQIILDNSGLKAGQIDHGDIMELVQDAISEAMSAAPALRFDLKGNLARLDSMDLSGKLAISLWLRQEILDRMNATKDAMSYSPSTQSSFVWAFYVARDLLERFEDFSILADVVGICIPHDHVEVLTSVTDTIYHNSHCFAAIGALKPLSAQVVERYQSLRTEMPLERSYLQSVADLCISVGDQSNIIPQLNHDIARCDQRNAMAICSPASDNAVDMLNTTPMESDEEIERILSSGTTMDEQSMSRVFIRLTARLLERPTDCGGHCGRWFSRLRSFDETNFDGLMRQWVTSTIGGVPVESYRQIFPSLVGSSCLSLSTIIQIADERVQSTSPDDSITRGLEAAVLYALLPFGDGELPATIPEVYKYRLEQRKVGHQSRDIILKHVSCAIALSGGENTGDVSKALQRMLLAPETASFLRDAAVHAGQALFRELDLSSKSTMPTTGVLRTLLVSLLDPTGELGLSALPPRQELAQLVQIVDDLSLPFCQIEAQYLLRAGSASNREATEKLASVLFDAILPAQDGDRPVWLGLIEFLDKTVLFRLRTLAEGRILKLASEQLAGSRTKEDSDQIKHSRSLLRKLLCVVDCTFAAAPTQPLTENANVVTETLGLIRDILSANQLPTNETETEGTLQAKPTNHGVCPYFTALLHLLAVHKKAGVAAKTGTSDSAPVLSVLLALLHHSWLEAYPMTVELVCDVSAQFADDLPDEMRVHLLRSEILKYKDDSRIAFLLGPVQQTEGWLGLVTTNTAPSIPQVGTPTTSAARFGASQPQMNARAQLPARPQPPAQRPGGQAGQQKSYNPPIPFPLRRWELLLTTEHKRFLKEQAWMGGKWTFYGTIISVLGMTWWFMFTHELAEREFPTPQEWSQITRFKYHSAKGLELPESHRHNITEWGITANAHRKLLLRLEDPEIDGKGLVAQAEGSVSLPIEGPVGYDVSSKSYAWKRGYYESLMGWAKCAEHLDGKVQDLSRHHIFEKEYMIGPSNPNPKPCPPWRYSAPLEENCIPAEKPPEDFYHKILTTKGFTRKQRFDAALACGDWLDFKEQYAEAEDMIQYALDIAVEGIPAASASVDVRSAIIKADAPLVTENILAATTAMAVHRAQAGDTASALPIFLSALRARRTSPFEARKHPTKMTSKKEKPQTDFGAIKAIFDQLCGVLKAVEYPEPPPTGDEPVVRTSDNVCEEAGLMSYVGEILFSTSTSQRELGWSWTRDALDMAELESQNPKSAPEGRKKCVKCLGVAYENWELMLEKMRREFAIEQAELAGQTPKTWKSLIGLGVDRKAALEEMEQKLVSKEDEFATWQAKIRRSRVLETPETSKPLWKFKMKRRGIRGPPRSICYLQTMNFRIMQKMKLVFLLPAIHIPAFLFCVSNLSSEAPEKRRAAWCFLAILVVEGLVAGVVAGAVGAHKGLGLGREKKSMDVKSLNTEKKKRPSAPVSTTTTTPTVRNESSPKSILKGKKTVAGSEIEKKVRFKLSHEEIYVDLAEAKCDSAVNAILQHLNLDELCEYLAWANNLSTTESKAILRKPTLRKLAMEPAARKPCIAIITQNLGIQHIDIQNLSTQHITLENIGIENFTLENITLEYITLENITLEYITLENISIENISIESISPIGTQEFAERGAHRLHRLGAEISSIGTQEIAGRGADSLHRLGGEISQFDAHEDVEEGADRLHKLAREMTA</sequence>
<keyword evidence="7" id="KW-0010">Activator</keyword>
<evidence type="ECO:0000256" key="5">
    <source>
        <dbReference type="ARBA" id="ARBA00022491"/>
    </source>
</evidence>
<dbReference type="InterPro" id="IPR019035">
    <property type="entry name" value="Mediator_Med12"/>
</dbReference>
<evidence type="ECO:0000256" key="10">
    <source>
        <dbReference type="ARBA" id="ARBA00025661"/>
    </source>
</evidence>
<feature type="domain" description="Mediator complex subunit Med12" evidence="15">
    <location>
        <begin position="235"/>
        <end position="298"/>
    </location>
</feature>
<comment type="subcellular location">
    <subcellularLocation>
        <location evidence="1">Nucleus</location>
    </subcellularLocation>
</comment>
<gene>
    <name evidence="16" type="ORF">BLS_002607</name>
</gene>
<keyword evidence="14" id="KW-0472">Membrane</keyword>
<feature type="compositionally biased region" description="Polar residues" evidence="13">
    <location>
        <begin position="1"/>
        <end position="13"/>
    </location>
</feature>
<dbReference type="EMBL" id="WNWQ01000178">
    <property type="protein sequence ID" value="KAE9975426.1"/>
    <property type="molecule type" value="Genomic_DNA"/>
</dbReference>
<evidence type="ECO:0000256" key="4">
    <source>
        <dbReference type="ARBA" id="ARBA00019622"/>
    </source>
</evidence>